<evidence type="ECO:0000313" key="2">
    <source>
        <dbReference type="Proteomes" id="UP000006764"/>
    </source>
</evidence>
<evidence type="ECO:0000313" key="1">
    <source>
        <dbReference type="EMBL" id="AJD48289.1"/>
    </source>
</evidence>
<accession>A0A0B4XJ11</accession>
<dbReference type="EMBL" id="CP004387">
    <property type="protein sequence ID" value="AJD48289.1"/>
    <property type="molecule type" value="Genomic_DNA"/>
</dbReference>
<proteinExistence type="predicted"/>
<gene>
    <name evidence="1" type="ORF">S7S_09385</name>
</gene>
<protein>
    <submittedName>
        <fullName evidence="1">Uncharacterized protein</fullName>
    </submittedName>
</protein>
<reference evidence="1 2" key="1">
    <citation type="journal article" date="2012" name="J. Bacteriol.">
        <title>Genome sequence of an alkane-degrading bacterium, Alcanivorax pacificus type strain W11-5, isolated from deep sea sediment.</title>
        <authorList>
            <person name="Lai Q."/>
            <person name="Shao Z."/>
        </authorList>
    </citation>
    <scope>NUCLEOTIDE SEQUENCE [LARGE SCALE GENOMIC DNA]</scope>
    <source>
        <strain evidence="1 2">W11-5</strain>
    </source>
</reference>
<dbReference type="HOGENOM" id="CLU_1575189_0_0_6"/>
<organism evidence="1 2">
    <name type="scientific">Isoalcanivorax pacificus W11-5</name>
    <dbReference type="NCBI Taxonomy" id="391936"/>
    <lineage>
        <taxon>Bacteria</taxon>
        <taxon>Pseudomonadati</taxon>
        <taxon>Pseudomonadota</taxon>
        <taxon>Gammaproteobacteria</taxon>
        <taxon>Oceanospirillales</taxon>
        <taxon>Alcanivoracaceae</taxon>
        <taxon>Isoalcanivorax</taxon>
    </lineage>
</organism>
<dbReference type="Proteomes" id="UP000006764">
    <property type="component" value="Chromosome"/>
</dbReference>
<sequence>MIQPPLIEDGLIYTPPLDGTVDLPLGSKALFVFSHQVDAGALTQDCTGAPEAPVGAFCYRPRRVDGYCAGYGGDQRRLRASAAPGAVNLPETAPLFSFRTRQADQAPRVIAINQEDPLAFGRQWYCTVMEGIFIRAPRLPQYQLVEVGDAKCVADLNNIIVQVGVGFTF</sequence>
<keyword evidence="2" id="KW-1185">Reference proteome</keyword>
<dbReference type="KEGG" id="apac:S7S_09385"/>
<name>A0A0B4XJ11_9GAMM</name>
<dbReference type="AlphaFoldDB" id="A0A0B4XJ11"/>